<evidence type="ECO:0000313" key="3">
    <source>
        <dbReference type="Proteomes" id="UP001069802"/>
    </source>
</evidence>
<sequence>MSDLTIIANIQVKRDKLDLVKAELQKLIPITRAEKGCLQYDLHQDNDDPCHFVFVENWTSRALWQDHMQAPHLAAFIAATEGTIENMIINEMTLV</sequence>
<gene>
    <name evidence="2" type="ORF">O4H49_02780</name>
</gene>
<dbReference type="InterPro" id="IPR011008">
    <property type="entry name" value="Dimeric_a/b-barrel"/>
</dbReference>
<protein>
    <submittedName>
        <fullName evidence="2">Quinol monooxygenase</fullName>
    </submittedName>
</protein>
<dbReference type="PANTHER" id="PTHR33336">
    <property type="entry name" value="QUINOL MONOOXYGENASE YGIN-RELATED"/>
    <property type="match status" value="1"/>
</dbReference>
<feature type="domain" description="ABM" evidence="1">
    <location>
        <begin position="4"/>
        <end position="92"/>
    </location>
</feature>
<dbReference type="GO" id="GO:0004497">
    <property type="term" value="F:monooxygenase activity"/>
    <property type="evidence" value="ECO:0007669"/>
    <property type="project" value="UniProtKB-KW"/>
</dbReference>
<organism evidence="2 3">
    <name type="scientific">Kiloniella laminariae</name>
    <dbReference type="NCBI Taxonomy" id="454162"/>
    <lineage>
        <taxon>Bacteria</taxon>
        <taxon>Pseudomonadati</taxon>
        <taxon>Pseudomonadota</taxon>
        <taxon>Alphaproteobacteria</taxon>
        <taxon>Rhodospirillales</taxon>
        <taxon>Kiloniellaceae</taxon>
        <taxon>Kiloniella</taxon>
    </lineage>
</organism>
<dbReference type="InterPro" id="IPR007138">
    <property type="entry name" value="ABM_dom"/>
</dbReference>
<reference evidence="2" key="1">
    <citation type="submission" date="2022-12" db="EMBL/GenBank/DDBJ databases">
        <title>Bacterial isolates from different developmental stages of Nematostella vectensis.</title>
        <authorList>
            <person name="Fraune S."/>
        </authorList>
    </citation>
    <scope>NUCLEOTIDE SEQUENCE</scope>
    <source>
        <strain evidence="2">G21630-S1</strain>
    </source>
</reference>
<comment type="caution">
    <text evidence="2">The sequence shown here is derived from an EMBL/GenBank/DDBJ whole genome shotgun (WGS) entry which is preliminary data.</text>
</comment>
<dbReference type="PROSITE" id="PS51725">
    <property type="entry name" value="ABM"/>
    <property type="match status" value="1"/>
</dbReference>
<dbReference type="SUPFAM" id="SSF54909">
    <property type="entry name" value="Dimeric alpha+beta barrel"/>
    <property type="match status" value="1"/>
</dbReference>
<keyword evidence="2" id="KW-0503">Monooxygenase</keyword>
<dbReference type="Gene3D" id="3.30.70.100">
    <property type="match status" value="1"/>
</dbReference>
<dbReference type="InterPro" id="IPR050744">
    <property type="entry name" value="AI-2_Isomerase_LsrG"/>
</dbReference>
<accession>A0ABT4LI60</accession>
<keyword evidence="2" id="KW-0560">Oxidoreductase</keyword>
<evidence type="ECO:0000313" key="2">
    <source>
        <dbReference type="EMBL" id="MCZ4279687.1"/>
    </source>
</evidence>
<proteinExistence type="predicted"/>
<keyword evidence="3" id="KW-1185">Reference proteome</keyword>
<dbReference type="RefSeq" id="WP_269421887.1">
    <property type="nucleotide sequence ID" value="NZ_JAPWGY010000001.1"/>
</dbReference>
<dbReference type="EMBL" id="JAPWGY010000001">
    <property type="protein sequence ID" value="MCZ4279687.1"/>
    <property type="molecule type" value="Genomic_DNA"/>
</dbReference>
<dbReference type="Proteomes" id="UP001069802">
    <property type="component" value="Unassembled WGS sequence"/>
</dbReference>
<evidence type="ECO:0000259" key="1">
    <source>
        <dbReference type="PROSITE" id="PS51725"/>
    </source>
</evidence>
<dbReference type="PANTHER" id="PTHR33336:SF3">
    <property type="entry name" value="ABM DOMAIN-CONTAINING PROTEIN"/>
    <property type="match status" value="1"/>
</dbReference>
<name>A0ABT4LI60_9PROT</name>
<dbReference type="Pfam" id="PF03992">
    <property type="entry name" value="ABM"/>
    <property type="match status" value="1"/>
</dbReference>